<accession>A0ABX7Q709</accession>
<gene>
    <name evidence="1" type="ORF">JZM60_07790</name>
</gene>
<evidence type="ECO:0000313" key="1">
    <source>
        <dbReference type="EMBL" id="QSV47149.1"/>
    </source>
</evidence>
<name>A0ABX7Q709_9BACT</name>
<evidence type="ECO:0000313" key="2">
    <source>
        <dbReference type="Proteomes" id="UP000663651"/>
    </source>
</evidence>
<sequence length="47" mass="5352">MLSSFDWARIAGWKPLAEVRERLAVAEAVIRLEENVRRLDEGVGVWG</sequence>
<keyword evidence="2" id="KW-1185">Reference proteome</keyword>
<proteinExistence type="predicted"/>
<reference evidence="1 2" key="1">
    <citation type="submission" date="2021-03" db="EMBL/GenBank/DDBJ databases">
        <title>Geobacter metallireducens gen. nov. sp. nov., a microorganism capable of coupling the complete oxidation of organic compounds to the reduction of iron and other metals.</title>
        <authorList>
            <person name="Li Y."/>
        </authorList>
    </citation>
    <scope>NUCLEOTIDE SEQUENCE [LARGE SCALE GENOMIC DNA]</scope>
    <source>
        <strain evidence="1 2">Jerry-YX</strain>
    </source>
</reference>
<protein>
    <submittedName>
        <fullName evidence="1">Uncharacterized protein</fullName>
    </submittedName>
</protein>
<dbReference type="Proteomes" id="UP000663651">
    <property type="component" value="Chromosome"/>
</dbReference>
<organism evidence="1 2">
    <name type="scientific">Geobacter benzoatilyticus</name>
    <dbReference type="NCBI Taxonomy" id="2815309"/>
    <lineage>
        <taxon>Bacteria</taxon>
        <taxon>Pseudomonadati</taxon>
        <taxon>Thermodesulfobacteriota</taxon>
        <taxon>Desulfuromonadia</taxon>
        <taxon>Geobacterales</taxon>
        <taxon>Geobacteraceae</taxon>
        <taxon>Geobacter</taxon>
    </lineage>
</organism>
<dbReference type="EMBL" id="CP071382">
    <property type="protein sequence ID" value="QSV47149.1"/>
    <property type="molecule type" value="Genomic_DNA"/>
</dbReference>
<dbReference type="RefSeq" id="WP_207165124.1">
    <property type="nucleotide sequence ID" value="NZ_CP071382.1"/>
</dbReference>